<dbReference type="Proteomes" id="UP001497493">
    <property type="component" value="Chromosome"/>
</dbReference>
<evidence type="ECO:0000256" key="3">
    <source>
        <dbReference type="ARBA" id="ARBA00022692"/>
    </source>
</evidence>
<feature type="transmembrane region" description="Helical" evidence="6">
    <location>
        <begin position="521"/>
        <end position="543"/>
    </location>
</feature>
<keyword evidence="5 6" id="KW-0472">Membrane</keyword>
<feature type="transmembrane region" description="Helical" evidence="6">
    <location>
        <begin position="275"/>
        <end position="296"/>
    </location>
</feature>
<feature type="transmembrane region" description="Helical" evidence="6">
    <location>
        <begin position="326"/>
        <end position="344"/>
    </location>
</feature>
<sequence length="548" mass="59305">MPTLPALRPAGLMAWIDRNILALGRELRLSYLPPLMIYLAFSISGLTGIVGTFFVKDYLGLSAEFLAALGFWTMLPWALKLPLGHLVDLIWRHKALLVFLGAGLIAASLLIMFGLLSDRAAMAAILPVESWYVLSVLLAPVGYVIQDVVADAMTVEAIPRTDLNGRLFSEAEQRLMHSTMQTLGRVATVGGTLLVAAVNVAMFQGTESLPEPDKLVLYRRIYALALSIPVISVAGVVLAAALRRRTARRLENLGYTRLEVDALLTVQTERPEPNWWILGGGLAFAAVSVSVGLNRTAYGQEIIFLLSMYIVIFLMYQLFDELTADARAALVGTAVLIFAFRAVPLPGPGSSWWMIDVLGFDQAFMARLALVGSAVSLAGLFLFRRFMAEKSMPYIILTLTLAGTVLALPTLGMYYGLHEWTAAHTGGLVDARFIALVDTALESPLGQISMVPLLAWIAHSAPPHLKATFFAVMASFTNLALALSQLGTKYLNALFVVTREIRDPVSGIVSVPADYSQLGPLLIAVIVLGLAIPLGAIAVVKLMGWRTV</sequence>
<dbReference type="InterPro" id="IPR039309">
    <property type="entry name" value="BT1"/>
</dbReference>
<evidence type="ECO:0000313" key="8">
    <source>
        <dbReference type="Proteomes" id="UP001497493"/>
    </source>
</evidence>
<feature type="transmembrane region" description="Helical" evidence="6">
    <location>
        <begin position="302"/>
        <end position="319"/>
    </location>
</feature>
<feature type="transmembrane region" description="Helical" evidence="6">
    <location>
        <begin position="95"/>
        <end position="116"/>
    </location>
</feature>
<evidence type="ECO:0000256" key="4">
    <source>
        <dbReference type="ARBA" id="ARBA00022989"/>
    </source>
</evidence>
<protein>
    <submittedName>
        <fullName evidence="7">Folate transporter 3</fullName>
    </submittedName>
</protein>
<comment type="subcellular location">
    <subcellularLocation>
        <location evidence="1">Membrane</location>
        <topology evidence="1">Multi-pass membrane protein</topology>
    </subcellularLocation>
</comment>
<evidence type="ECO:0000256" key="1">
    <source>
        <dbReference type="ARBA" id="ARBA00004141"/>
    </source>
</evidence>
<keyword evidence="2" id="KW-0813">Transport</keyword>
<feature type="transmembrane region" description="Helical" evidence="6">
    <location>
        <begin position="61"/>
        <end position="83"/>
    </location>
</feature>
<feature type="transmembrane region" description="Helical" evidence="6">
    <location>
        <begin position="183"/>
        <end position="201"/>
    </location>
</feature>
<dbReference type="PANTHER" id="PTHR31585:SF0">
    <property type="entry name" value="FOLATE-BIOPTERIN TRANSPORTER 1, CHLOROPLASTIC"/>
    <property type="match status" value="1"/>
</dbReference>
<dbReference type="PANTHER" id="PTHR31585">
    <property type="entry name" value="FOLATE-BIOPTERIN TRANSPORTER 1, CHLOROPLASTIC"/>
    <property type="match status" value="1"/>
</dbReference>
<dbReference type="RefSeq" id="WP_348758142.1">
    <property type="nucleotide sequence ID" value="NZ_OZ026884.1"/>
</dbReference>
<feature type="transmembrane region" description="Helical" evidence="6">
    <location>
        <begin position="395"/>
        <end position="417"/>
    </location>
</feature>
<dbReference type="Pfam" id="PF03092">
    <property type="entry name" value="BT1"/>
    <property type="match status" value="1"/>
</dbReference>
<evidence type="ECO:0000256" key="5">
    <source>
        <dbReference type="ARBA" id="ARBA00023136"/>
    </source>
</evidence>
<keyword evidence="4 6" id="KW-1133">Transmembrane helix</keyword>
<keyword evidence="3 6" id="KW-0812">Transmembrane</keyword>
<gene>
    <name evidence="7" type="ORF">MECH1_V1_2863</name>
</gene>
<evidence type="ECO:0000256" key="6">
    <source>
        <dbReference type="SAM" id="Phobius"/>
    </source>
</evidence>
<feature type="transmembrane region" description="Helical" evidence="6">
    <location>
        <begin position="364"/>
        <end position="383"/>
    </location>
</feature>
<organism evidence="7 8">
    <name type="scientific">Candidatus Methylocalor cossyra</name>
    <dbReference type="NCBI Taxonomy" id="3108543"/>
    <lineage>
        <taxon>Bacteria</taxon>
        <taxon>Pseudomonadati</taxon>
        <taxon>Pseudomonadota</taxon>
        <taxon>Gammaproteobacteria</taxon>
        <taxon>Methylococcales</taxon>
        <taxon>Methylococcaceae</taxon>
        <taxon>Candidatus Methylocalor</taxon>
    </lineage>
</organism>
<accession>A0ABP1CBN1</accession>
<name>A0ABP1CBN1_9GAMM</name>
<feature type="transmembrane region" description="Helical" evidence="6">
    <location>
        <begin position="35"/>
        <end position="55"/>
    </location>
</feature>
<feature type="transmembrane region" description="Helical" evidence="6">
    <location>
        <begin position="221"/>
        <end position="242"/>
    </location>
</feature>
<reference evidence="7 8" key="1">
    <citation type="submission" date="2024-04" db="EMBL/GenBank/DDBJ databases">
        <authorList>
            <person name="Cremers G."/>
        </authorList>
    </citation>
    <scope>NUCLEOTIDE SEQUENCE [LARGE SCALE GENOMIC DNA]</scope>
    <source>
        <strain evidence="7">MeCH1-AG</strain>
    </source>
</reference>
<evidence type="ECO:0000256" key="2">
    <source>
        <dbReference type="ARBA" id="ARBA00022448"/>
    </source>
</evidence>
<dbReference type="EMBL" id="OZ026884">
    <property type="protein sequence ID" value="CAL1241639.1"/>
    <property type="molecule type" value="Genomic_DNA"/>
</dbReference>
<keyword evidence="8" id="KW-1185">Reference proteome</keyword>
<evidence type="ECO:0000313" key="7">
    <source>
        <dbReference type="EMBL" id="CAL1241639.1"/>
    </source>
</evidence>
<proteinExistence type="predicted"/>